<evidence type="ECO:0000313" key="3">
    <source>
        <dbReference type="Proteomes" id="UP000248132"/>
    </source>
</evidence>
<accession>A0A318XU79</accession>
<protein>
    <submittedName>
        <fullName evidence="2">Multiple sugar transport system substrate-binding protein</fullName>
    </submittedName>
</protein>
<keyword evidence="2" id="KW-0762">Sugar transport</keyword>
<feature type="signal peptide" evidence="1">
    <location>
        <begin position="1"/>
        <end position="19"/>
    </location>
</feature>
<reference evidence="2 3" key="1">
    <citation type="submission" date="2018-06" db="EMBL/GenBank/DDBJ databases">
        <title>Genomic Encyclopedia of Type Strains, Phase I: the one thousand microbial genomes (KMG-I) project.</title>
        <authorList>
            <person name="Kyrpides N."/>
        </authorList>
    </citation>
    <scope>NUCLEOTIDE SEQUENCE [LARGE SCALE GENOMIC DNA]</scope>
    <source>
        <strain evidence="2 3">DSM 19573</strain>
    </source>
</reference>
<proteinExistence type="predicted"/>
<name>A0A318XU79_9FIRM</name>
<gene>
    <name evidence="2" type="ORF">LY28_00286</name>
</gene>
<comment type="caution">
    <text evidence="2">The sequence shown here is derived from an EMBL/GenBank/DDBJ whole genome shotgun (WGS) entry which is preliminary data.</text>
</comment>
<keyword evidence="2" id="KW-0813">Transport</keyword>
<dbReference type="EMBL" id="QKMR01000001">
    <property type="protein sequence ID" value="PYG90403.1"/>
    <property type="molecule type" value="Genomic_DNA"/>
</dbReference>
<dbReference type="PROSITE" id="PS51257">
    <property type="entry name" value="PROKAR_LIPOPROTEIN"/>
    <property type="match status" value="1"/>
</dbReference>
<dbReference type="SUPFAM" id="SSF53850">
    <property type="entry name" value="Periplasmic binding protein-like II"/>
    <property type="match status" value="1"/>
</dbReference>
<dbReference type="OrthoDB" id="42940at2"/>
<dbReference type="PANTHER" id="PTHR43649">
    <property type="entry name" value="ARABINOSE-BINDING PROTEIN-RELATED"/>
    <property type="match status" value="1"/>
</dbReference>
<dbReference type="Proteomes" id="UP000248132">
    <property type="component" value="Unassembled WGS sequence"/>
</dbReference>
<organism evidence="2 3">
    <name type="scientific">Ruminiclostridium sufflavum DSM 19573</name>
    <dbReference type="NCBI Taxonomy" id="1121337"/>
    <lineage>
        <taxon>Bacteria</taxon>
        <taxon>Bacillati</taxon>
        <taxon>Bacillota</taxon>
        <taxon>Clostridia</taxon>
        <taxon>Eubacteriales</taxon>
        <taxon>Oscillospiraceae</taxon>
        <taxon>Ruminiclostridium</taxon>
    </lineage>
</organism>
<sequence length="448" mass="50927">MRKLLVLLLVLMTAVSSTACGGNSDDNQISSKNGQTTLKIWYWGEQEAPGMKSFIDKAAEVYMKENTNIKVDAVLQESDTLYSAFRSAAKAKQGPDIQYFWGGTQALEDVWMGNVAPLSDYWSKEDIDNLPLAQRSETYWDGKQWCMPFYQYGSVWGYNKELFAKAGLDANNPPRTWEEFMTTCEALKKAGITPIGMGLKDGYFGGWIISLLGQQNMNTKQELVDLIKGSDNKSYTDPENYEWITKLKEMKDKGYFNTDIMSLDLYQGQQLFDSGEAAMTINAEPYLAQLERKEGADKIGIMRTPSFGEGKMADSVGIPSQVLAITSFSKNKEEAAKFLKFLHTEDMMKLMYQEAGAVTPDKRFKDEWLNTEVDKQIMAWSKGNPEFWYQYFYPFGFESSGVNPIVQKLFAVDLAPEEAAKEFQDALKKWKNQNPELLTAFEKWKVLE</sequence>
<keyword evidence="1" id="KW-0732">Signal</keyword>
<dbReference type="InterPro" id="IPR006059">
    <property type="entry name" value="SBP"/>
</dbReference>
<feature type="chain" id="PRO_5016396194" evidence="1">
    <location>
        <begin position="20"/>
        <end position="448"/>
    </location>
</feature>
<dbReference type="AlphaFoldDB" id="A0A318XU79"/>
<keyword evidence="3" id="KW-1185">Reference proteome</keyword>
<evidence type="ECO:0000313" key="2">
    <source>
        <dbReference type="EMBL" id="PYG90403.1"/>
    </source>
</evidence>
<dbReference type="RefSeq" id="WP_110460374.1">
    <property type="nucleotide sequence ID" value="NZ_QKMR01000001.1"/>
</dbReference>
<dbReference type="Pfam" id="PF01547">
    <property type="entry name" value="SBP_bac_1"/>
    <property type="match status" value="1"/>
</dbReference>
<dbReference type="InterPro" id="IPR050490">
    <property type="entry name" value="Bact_solute-bd_prot1"/>
</dbReference>
<dbReference type="Gene3D" id="3.40.190.10">
    <property type="entry name" value="Periplasmic binding protein-like II"/>
    <property type="match status" value="2"/>
</dbReference>
<evidence type="ECO:0000256" key="1">
    <source>
        <dbReference type="SAM" id="SignalP"/>
    </source>
</evidence>